<accession>A0A2K8T2Q3</accession>
<evidence type="ECO:0000313" key="2">
    <source>
        <dbReference type="Proteomes" id="UP000232003"/>
    </source>
</evidence>
<organism evidence="1 2">
    <name type="scientific">Nostoc flagelliforme CCNUN1</name>
    <dbReference type="NCBI Taxonomy" id="2038116"/>
    <lineage>
        <taxon>Bacteria</taxon>
        <taxon>Bacillati</taxon>
        <taxon>Cyanobacteriota</taxon>
        <taxon>Cyanophyceae</taxon>
        <taxon>Nostocales</taxon>
        <taxon>Nostocaceae</taxon>
        <taxon>Nostoc</taxon>
    </lineage>
</organism>
<gene>
    <name evidence="1" type="ORF">COO91_07978</name>
</gene>
<dbReference type="Proteomes" id="UP000232003">
    <property type="component" value="Chromosome"/>
</dbReference>
<dbReference type="AlphaFoldDB" id="A0A2K8T2Q3"/>
<evidence type="ECO:0000313" key="1">
    <source>
        <dbReference type="EMBL" id="AUB41890.1"/>
    </source>
</evidence>
<name>A0A2K8T2Q3_9NOSO</name>
<keyword evidence="2" id="KW-1185">Reference proteome</keyword>
<reference evidence="1 2" key="1">
    <citation type="submission" date="2017-11" db="EMBL/GenBank/DDBJ databases">
        <title>Complete genome of a free-living desiccation-tolerant cyanobacterium and its photosynthetic adaptation to extreme terrestrial habitat.</title>
        <authorList>
            <person name="Shang J."/>
        </authorList>
    </citation>
    <scope>NUCLEOTIDE SEQUENCE [LARGE SCALE GENOMIC DNA]</scope>
    <source>
        <strain evidence="1 2">CCNUN1</strain>
    </source>
</reference>
<protein>
    <submittedName>
        <fullName evidence="1">Uncharacterized protein</fullName>
    </submittedName>
</protein>
<dbReference type="EMBL" id="CP024785">
    <property type="protein sequence ID" value="AUB41890.1"/>
    <property type="molecule type" value="Genomic_DNA"/>
</dbReference>
<sequence>MIPREMEFSVVLATFSWLCWLQLPNKYAIEKPPRLDVATFRKRRRLIIAV</sequence>
<dbReference type="KEGG" id="nfl:COO91_07978"/>
<proteinExistence type="predicted"/>